<dbReference type="OMA" id="NDSRDYP"/>
<organism evidence="2 3">
    <name type="scientific">Hypholoma sublateritium (strain FD-334 SS-4)</name>
    <dbReference type="NCBI Taxonomy" id="945553"/>
    <lineage>
        <taxon>Eukaryota</taxon>
        <taxon>Fungi</taxon>
        <taxon>Dikarya</taxon>
        <taxon>Basidiomycota</taxon>
        <taxon>Agaricomycotina</taxon>
        <taxon>Agaricomycetes</taxon>
        <taxon>Agaricomycetidae</taxon>
        <taxon>Agaricales</taxon>
        <taxon>Agaricineae</taxon>
        <taxon>Strophariaceae</taxon>
        <taxon>Hypholoma</taxon>
    </lineage>
</organism>
<dbReference type="EMBL" id="KN817650">
    <property type="protein sequence ID" value="KJA15229.1"/>
    <property type="molecule type" value="Genomic_DNA"/>
</dbReference>
<dbReference type="AlphaFoldDB" id="A0A0D2N823"/>
<name>A0A0D2N823_HYPSF</name>
<dbReference type="PANTHER" id="PTHR33387:SF3">
    <property type="entry name" value="DUF985 DOMAIN-CONTAINING PROTEIN"/>
    <property type="match status" value="1"/>
</dbReference>
<gene>
    <name evidence="2" type="ORF">HYPSUDRAFT_48543</name>
</gene>
<dbReference type="SUPFAM" id="SSF51182">
    <property type="entry name" value="RmlC-like cupins"/>
    <property type="match status" value="1"/>
</dbReference>
<dbReference type="Gene3D" id="2.60.120.10">
    <property type="entry name" value="Jelly Rolls"/>
    <property type="match status" value="1"/>
</dbReference>
<protein>
    <recommendedName>
        <fullName evidence="1">DUF985 domain-containing protein</fullName>
    </recommendedName>
</protein>
<dbReference type="InterPro" id="IPR014710">
    <property type="entry name" value="RmlC-like_jellyroll"/>
</dbReference>
<sequence>MPGAPSTASLIKDLNLEEHPEGGYYALTDSQGERVASPFSEGNQERPLATSIYYLLTRDRPAGLFHMNKSVTYHVLHHGRAEYTLITPGRPPTVARRVLGTDVRAGETRLLVVGTGVWKRSALLAADLAGDEEEEEHAQCLITEVVVPGFDWADHVYMDRAALEALFDGVDGGARLIEEFAAFVGASAPGAAA</sequence>
<dbReference type="OrthoDB" id="6614653at2759"/>
<keyword evidence="3" id="KW-1185">Reference proteome</keyword>
<evidence type="ECO:0000313" key="3">
    <source>
        <dbReference type="Proteomes" id="UP000054270"/>
    </source>
</evidence>
<dbReference type="InterPro" id="IPR009327">
    <property type="entry name" value="Cupin_DUF985"/>
</dbReference>
<dbReference type="InterPro" id="IPR011051">
    <property type="entry name" value="RmlC_Cupin_sf"/>
</dbReference>
<evidence type="ECO:0000313" key="2">
    <source>
        <dbReference type="EMBL" id="KJA15229.1"/>
    </source>
</evidence>
<dbReference type="PANTHER" id="PTHR33387">
    <property type="entry name" value="RMLC-LIKE JELLY ROLL FOLD PROTEIN"/>
    <property type="match status" value="1"/>
</dbReference>
<proteinExistence type="predicted"/>
<dbReference type="CDD" id="cd06121">
    <property type="entry name" value="cupin_YML079wp"/>
    <property type="match status" value="1"/>
</dbReference>
<accession>A0A0D2N823</accession>
<dbReference type="Pfam" id="PF06172">
    <property type="entry name" value="Cupin_5"/>
    <property type="match status" value="1"/>
</dbReference>
<reference evidence="3" key="1">
    <citation type="submission" date="2014-04" db="EMBL/GenBank/DDBJ databases">
        <title>Evolutionary Origins and Diversification of the Mycorrhizal Mutualists.</title>
        <authorList>
            <consortium name="DOE Joint Genome Institute"/>
            <consortium name="Mycorrhizal Genomics Consortium"/>
            <person name="Kohler A."/>
            <person name="Kuo A."/>
            <person name="Nagy L.G."/>
            <person name="Floudas D."/>
            <person name="Copeland A."/>
            <person name="Barry K.W."/>
            <person name="Cichocki N."/>
            <person name="Veneault-Fourrey C."/>
            <person name="LaButti K."/>
            <person name="Lindquist E.A."/>
            <person name="Lipzen A."/>
            <person name="Lundell T."/>
            <person name="Morin E."/>
            <person name="Murat C."/>
            <person name="Riley R."/>
            <person name="Ohm R."/>
            <person name="Sun H."/>
            <person name="Tunlid A."/>
            <person name="Henrissat B."/>
            <person name="Grigoriev I.V."/>
            <person name="Hibbett D.S."/>
            <person name="Martin F."/>
        </authorList>
    </citation>
    <scope>NUCLEOTIDE SEQUENCE [LARGE SCALE GENOMIC DNA]</scope>
    <source>
        <strain evidence="3">FD-334 SS-4</strain>
    </source>
</reference>
<feature type="domain" description="DUF985" evidence="1">
    <location>
        <begin position="9"/>
        <end position="156"/>
    </location>
</feature>
<dbReference type="Proteomes" id="UP000054270">
    <property type="component" value="Unassembled WGS sequence"/>
</dbReference>
<dbReference type="InterPro" id="IPR039935">
    <property type="entry name" value="YML079W-like"/>
</dbReference>
<evidence type="ECO:0000259" key="1">
    <source>
        <dbReference type="Pfam" id="PF06172"/>
    </source>
</evidence>